<sequence>MIKTWNTVNQELVAKSIGELTFEEVLRPEPNGTHFEFTTKSGVNYRFEGWKTVWEYLRVKPSTLMRNGESVVSAAQFFCDIQPETGMNDITLGNFFEEMHNTLYSDTKLKHKNANALVKELAHWSGEKIQTILNGHPKILLNKGRVGWNTEDLDRYSPEAHQPFKLFWIAVKNELLNVNLAPGMTAEKILEESFDANDLQAFKSTLISKAIDSNFTVLPVHPWQWKRYIQIQFAADIAAGSLIPVGEYGDDYCPQISIRTLSNVSRPERMDVKLPLSILNTSCIRGLPAKHVEMGPSLSANLEALCHTDETLKDIVILKEAAGMTFVHPGYKKVEKAPYRYHEFLGAVYRESSMSKIAANEKAILTASLFHQDENGHSLIGEYIRASGLSSELWLRSLFETVVVPLYHLQLKYGVGLVAHGQNIVLILKDHRPHRMILKDFHGDMRLLNELPEVSQKFFSALQKDITKLPPHYLIHDLITGHFVTVLRFISAVMKESEDMEEGRFYGILSDVIELYKKSHQVEVDSQIDLLQPQISRVLLNKVRFNIGYGDSDARPLPILGSPLNNPLVKQASQL</sequence>
<dbReference type="InterPro" id="IPR022770">
    <property type="entry name" value="IucA/IucC-like_C"/>
</dbReference>
<evidence type="ECO:0000259" key="2">
    <source>
        <dbReference type="Pfam" id="PF04183"/>
    </source>
</evidence>
<gene>
    <name evidence="4" type="ORF">SOO65_15525</name>
</gene>
<dbReference type="Gene3D" id="6.10.250.3370">
    <property type="match status" value="1"/>
</dbReference>
<dbReference type="InterPro" id="IPR007310">
    <property type="entry name" value="Aerobactin_biosyn_IucA/IucC_N"/>
</dbReference>
<dbReference type="Gene3D" id="1.10.510.40">
    <property type="match status" value="1"/>
</dbReference>
<evidence type="ECO:0000313" key="4">
    <source>
        <dbReference type="EMBL" id="WPU64103.1"/>
    </source>
</evidence>
<dbReference type="Pfam" id="PF06276">
    <property type="entry name" value="FhuF"/>
    <property type="match status" value="1"/>
</dbReference>
<dbReference type="PANTHER" id="PTHR34384:SF6">
    <property type="entry name" value="STAPHYLOFERRIN B SYNTHASE"/>
    <property type="match status" value="1"/>
</dbReference>
<dbReference type="PANTHER" id="PTHR34384">
    <property type="entry name" value="L-2,3-DIAMINOPROPANOATE--CITRATE LIGASE"/>
    <property type="match status" value="1"/>
</dbReference>
<proteinExistence type="predicted"/>
<dbReference type="EMBL" id="CP139487">
    <property type="protein sequence ID" value="WPU64103.1"/>
    <property type="molecule type" value="Genomic_DNA"/>
</dbReference>
<dbReference type="GO" id="GO:0019290">
    <property type="term" value="P:siderophore biosynthetic process"/>
    <property type="evidence" value="ECO:0007669"/>
    <property type="project" value="InterPro"/>
</dbReference>
<feature type="domain" description="Aerobactin siderophore biosynthesis IucA/IucC-like C-terminal" evidence="3">
    <location>
        <begin position="392"/>
        <end position="546"/>
    </location>
</feature>
<organism evidence="4 5">
    <name type="scientific">Peredibacter starrii</name>
    <dbReference type="NCBI Taxonomy" id="28202"/>
    <lineage>
        <taxon>Bacteria</taxon>
        <taxon>Pseudomonadati</taxon>
        <taxon>Bdellovibrionota</taxon>
        <taxon>Bacteriovoracia</taxon>
        <taxon>Bacteriovoracales</taxon>
        <taxon>Bacteriovoracaceae</taxon>
        <taxon>Peredibacter</taxon>
    </lineage>
</organism>
<keyword evidence="5" id="KW-1185">Reference proteome</keyword>
<dbReference type="KEGG" id="psti:SOO65_15525"/>
<reference evidence="4 5" key="1">
    <citation type="submission" date="2023-11" db="EMBL/GenBank/DDBJ databases">
        <title>Peredibacter starrii A3.12.</title>
        <authorList>
            <person name="Mitchell R.J."/>
        </authorList>
    </citation>
    <scope>NUCLEOTIDE SEQUENCE [LARGE SCALE GENOMIC DNA]</scope>
    <source>
        <strain evidence="4 5">A3.12</strain>
    </source>
</reference>
<dbReference type="Proteomes" id="UP001324634">
    <property type="component" value="Chromosome"/>
</dbReference>
<feature type="domain" description="Aerobactin siderophore biosynthesis IucA/IucC N-terminal" evidence="2">
    <location>
        <begin position="130"/>
        <end position="371"/>
    </location>
</feature>
<protein>
    <submittedName>
        <fullName evidence="4">IucA/IucC family protein</fullName>
    </submittedName>
</protein>
<dbReference type="Gene3D" id="3.30.310.280">
    <property type="match status" value="1"/>
</dbReference>
<dbReference type="RefSeq" id="WP_321392225.1">
    <property type="nucleotide sequence ID" value="NZ_CP139487.1"/>
</dbReference>
<evidence type="ECO:0000256" key="1">
    <source>
        <dbReference type="ARBA" id="ARBA00004924"/>
    </source>
</evidence>
<accession>A0AAX4HLQ8</accession>
<dbReference type="InterPro" id="IPR037455">
    <property type="entry name" value="LucA/IucC-like"/>
</dbReference>
<evidence type="ECO:0000313" key="5">
    <source>
        <dbReference type="Proteomes" id="UP001324634"/>
    </source>
</evidence>
<dbReference type="GO" id="GO:0016881">
    <property type="term" value="F:acid-amino acid ligase activity"/>
    <property type="evidence" value="ECO:0007669"/>
    <property type="project" value="UniProtKB-ARBA"/>
</dbReference>
<dbReference type="Pfam" id="PF04183">
    <property type="entry name" value="IucA_IucC"/>
    <property type="match status" value="1"/>
</dbReference>
<comment type="pathway">
    <text evidence="1">Siderophore biosynthesis.</text>
</comment>
<name>A0AAX4HLQ8_9BACT</name>
<evidence type="ECO:0000259" key="3">
    <source>
        <dbReference type="Pfam" id="PF06276"/>
    </source>
</evidence>
<dbReference type="AlphaFoldDB" id="A0AAX4HLQ8"/>